<evidence type="ECO:0000313" key="2">
    <source>
        <dbReference type="EMBL" id="MCB8876748.1"/>
    </source>
</evidence>
<reference evidence="2" key="1">
    <citation type="journal article" date="2021" name="Microorganisms">
        <title>Acidisoma silvae sp. nov. and Acidisomacellulosilytica sp. nov., Two Acidophilic Bacteria Isolated from Decaying Wood, Hydrolyzing Cellulose and Producing Poly-3-hydroxybutyrate.</title>
        <authorList>
            <person name="Mieszkin S."/>
            <person name="Pouder E."/>
            <person name="Uroz S."/>
            <person name="Simon-Colin C."/>
            <person name="Alain K."/>
        </authorList>
    </citation>
    <scope>NUCLEOTIDE SEQUENCE</scope>
    <source>
        <strain evidence="2">HW T2.11</strain>
    </source>
</reference>
<keyword evidence="3" id="KW-1185">Reference proteome</keyword>
<evidence type="ECO:0000256" key="1">
    <source>
        <dbReference type="SAM" id="MobiDB-lite"/>
    </source>
</evidence>
<dbReference type="Proteomes" id="UP000708298">
    <property type="component" value="Unassembled WGS sequence"/>
</dbReference>
<comment type="caution">
    <text evidence="2">The sequence shown here is derived from an EMBL/GenBank/DDBJ whole genome shotgun (WGS) entry which is preliminary data.</text>
</comment>
<reference evidence="2" key="2">
    <citation type="submission" date="2021-01" db="EMBL/GenBank/DDBJ databases">
        <authorList>
            <person name="Mieszkin S."/>
            <person name="Pouder E."/>
            <person name="Alain K."/>
        </authorList>
    </citation>
    <scope>NUCLEOTIDE SEQUENCE</scope>
    <source>
        <strain evidence="2">HW T2.11</strain>
    </source>
</reference>
<name>A0A963YTG6_9PROT</name>
<proteinExistence type="predicted"/>
<gene>
    <name evidence="2" type="ORF">ASILVAE211_16270</name>
</gene>
<protein>
    <submittedName>
        <fullName evidence="2">Uncharacterized protein</fullName>
    </submittedName>
</protein>
<evidence type="ECO:0000313" key="3">
    <source>
        <dbReference type="Proteomes" id="UP000708298"/>
    </source>
</evidence>
<dbReference type="EMBL" id="JAESVB010000007">
    <property type="protein sequence ID" value="MCB8876748.1"/>
    <property type="molecule type" value="Genomic_DNA"/>
</dbReference>
<feature type="compositionally biased region" description="Low complexity" evidence="1">
    <location>
        <begin position="113"/>
        <end position="123"/>
    </location>
</feature>
<dbReference type="RefSeq" id="WP_227322406.1">
    <property type="nucleotide sequence ID" value="NZ_JAESVB010000007.1"/>
</dbReference>
<feature type="region of interest" description="Disordered" evidence="1">
    <location>
        <begin position="1"/>
        <end position="50"/>
    </location>
</feature>
<organism evidence="2 3">
    <name type="scientific">Acidisoma silvae</name>
    <dbReference type="NCBI Taxonomy" id="2802396"/>
    <lineage>
        <taxon>Bacteria</taxon>
        <taxon>Pseudomonadati</taxon>
        <taxon>Pseudomonadota</taxon>
        <taxon>Alphaproteobacteria</taxon>
        <taxon>Acetobacterales</taxon>
        <taxon>Acidocellaceae</taxon>
        <taxon>Acidisoma</taxon>
    </lineage>
</organism>
<accession>A0A963YTG6</accession>
<feature type="region of interest" description="Disordered" evidence="1">
    <location>
        <begin position="95"/>
        <end position="123"/>
    </location>
</feature>
<dbReference type="AlphaFoldDB" id="A0A963YTG6"/>
<feature type="compositionally biased region" description="Low complexity" evidence="1">
    <location>
        <begin position="14"/>
        <end position="48"/>
    </location>
</feature>
<sequence length="141" mass="15208">MARAMTTKPKYVGRTKAAESPRAAAAKSSAASAARQASVKLAAASPAASKDELRARIEKLERANATLRFKNKDLRLSYVEASEQVDALTVKLESLERRAERQSRQDVPKPAKTRATAPRGRTAAKAIVQFDDEDEIEAAGA</sequence>
<feature type="compositionally biased region" description="Basic and acidic residues" evidence="1">
    <location>
        <begin position="95"/>
        <end position="109"/>
    </location>
</feature>